<accession>A0A445E5N3</accession>
<comment type="caution">
    <text evidence="1">The sequence shown here is derived from an EMBL/GenBank/DDBJ whole genome shotgun (WGS) entry which is preliminary data.</text>
</comment>
<protein>
    <submittedName>
        <fullName evidence="1">Uncharacterized protein</fullName>
    </submittedName>
</protein>
<evidence type="ECO:0000313" key="2">
    <source>
        <dbReference type="Proteomes" id="UP000289738"/>
    </source>
</evidence>
<evidence type="ECO:0000313" key="1">
    <source>
        <dbReference type="EMBL" id="RYR70737.1"/>
    </source>
</evidence>
<keyword evidence="2" id="KW-1185">Reference proteome</keyword>
<gene>
    <name evidence="1" type="ORF">Ahy_A02g005050</name>
</gene>
<proteinExistence type="predicted"/>
<dbReference type="EMBL" id="SDMP01000002">
    <property type="protein sequence ID" value="RYR70737.1"/>
    <property type="molecule type" value="Genomic_DNA"/>
</dbReference>
<sequence>MEEGSPHLAYYILLLETDFMMIQHFKTGIVESWEHFLLALYIEHSLLGQRMKEMNLERAIIYGWKELDVIIDALGKMMIDELSEVIIKILHGWKEIGV</sequence>
<organism evidence="1 2">
    <name type="scientific">Arachis hypogaea</name>
    <name type="common">Peanut</name>
    <dbReference type="NCBI Taxonomy" id="3818"/>
    <lineage>
        <taxon>Eukaryota</taxon>
        <taxon>Viridiplantae</taxon>
        <taxon>Streptophyta</taxon>
        <taxon>Embryophyta</taxon>
        <taxon>Tracheophyta</taxon>
        <taxon>Spermatophyta</taxon>
        <taxon>Magnoliopsida</taxon>
        <taxon>eudicotyledons</taxon>
        <taxon>Gunneridae</taxon>
        <taxon>Pentapetalae</taxon>
        <taxon>rosids</taxon>
        <taxon>fabids</taxon>
        <taxon>Fabales</taxon>
        <taxon>Fabaceae</taxon>
        <taxon>Papilionoideae</taxon>
        <taxon>50 kb inversion clade</taxon>
        <taxon>dalbergioids sensu lato</taxon>
        <taxon>Dalbergieae</taxon>
        <taxon>Pterocarpus clade</taxon>
        <taxon>Arachis</taxon>
    </lineage>
</organism>
<name>A0A445E5N3_ARAHY</name>
<dbReference type="Proteomes" id="UP000289738">
    <property type="component" value="Chromosome A02"/>
</dbReference>
<dbReference type="AlphaFoldDB" id="A0A445E5N3"/>
<reference evidence="1 2" key="1">
    <citation type="submission" date="2019-01" db="EMBL/GenBank/DDBJ databases">
        <title>Sequencing of cultivated peanut Arachis hypogaea provides insights into genome evolution and oil improvement.</title>
        <authorList>
            <person name="Chen X."/>
        </authorList>
    </citation>
    <scope>NUCLEOTIDE SEQUENCE [LARGE SCALE GENOMIC DNA]</scope>
    <source>
        <strain evidence="2">cv. Fuhuasheng</strain>
        <tissue evidence="1">Leaves</tissue>
    </source>
</reference>